<reference evidence="1 2" key="1">
    <citation type="submission" date="2018-03" db="EMBL/GenBank/DDBJ databases">
        <title>Genome assembly of novel Miniimonas species PCH200.</title>
        <authorList>
            <person name="Thakur V."/>
            <person name="Kumar V."/>
            <person name="Singh D."/>
        </authorList>
    </citation>
    <scope>NUCLEOTIDE SEQUENCE [LARGE SCALE GENOMIC DNA]</scope>
    <source>
        <strain evidence="1 2">PCH200</strain>
    </source>
</reference>
<proteinExistence type="predicted"/>
<dbReference type="OrthoDB" id="5517693at2"/>
<accession>A0A2U1ZWR8</accession>
<organism evidence="1 2">
    <name type="scientific">Serinibacter arcticus</name>
    <dbReference type="NCBI Taxonomy" id="1655435"/>
    <lineage>
        <taxon>Bacteria</taxon>
        <taxon>Bacillati</taxon>
        <taxon>Actinomycetota</taxon>
        <taxon>Actinomycetes</taxon>
        <taxon>Micrococcales</taxon>
        <taxon>Beutenbergiaceae</taxon>
        <taxon>Serinibacter</taxon>
    </lineage>
</organism>
<dbReference type="RefSeq" id="WP_109229818.1">
    <property type="nucleotide sequence ID" value="NZ_PYHR01000002.1"/>
</dbReference>
<gene>
    <name evidence="1" type="ORF">C8046_12995</name>
</gene>
<evidence type="ECO:0000313" key="1">
    <source>
        <dbReference type="EMBL" id="PWD51437.1"/>
    </source>
</evidence>
<protein>
    <recommendedName>
        <fullName evidence="3">DUF559 domain-containing protein</fullName>
    </recommendedName>
</protein>
<dbReference type="EMBL" id="PYHR01000002">
    <property type="protein sequence ID" value="PWD51437.1"/>
    <property type="molecule type" value="Genomic_DNA"/>
</dbReference>
<dbReference type="AlphaFoldDB" id="A0A2U1ZWR8"/>
<dbReference type="Proteomes" id="UP000245166">
    <property type="component" value="Unassembled WGS sequence"/>
</dbReference>
<evidence type="ECO:0008006" key="3">
    <source>
        <dbReference type="Google" id="ProtNLM"/>
    </source>
</evidence>
<evidence type="ECO:0000313" key="2">
    <source>
        <dbReference type="Proteomes" id="UP000245166"/>
    </source>
</evidence>
<sequence>MALINNGLPFATSRSSDVGLSPRQLRDAHDGGAVRRMLRGVVVDSRAPDDLILRLTAVALVLPAGAVISDHTAAWVYGADTRPPGVLHDGRVHCLVPHNGTRPTSSLVSVRQTNLPDDDARVIHGVALTSPVRTTSDLLRRLWRPYALAAGDAMVRARAVDVEPVLDYLASLRRVPRLRQARDLAPILDGAADRHGESWMRCRIFDAGLPLPALNHSLQEAGGQEWRLDAFYEAIRLAVEYDGRRHHSVEADRRHDDDRRTHISRVHSIAFEIATRERIIGEDTSFEESIGRALGYPVRPRTW</sequence>
<name>A0A2U1ZWR8_9MICO</name>
<keyword evidence="2" id="KW-1185">Reference proteome</keyword>
<comment type="caution">
    <text evidence="1">The sequence shown here is derived from an EMBL/GenBank/DDBJ whole genome shotgun (WGS) entry which is preliminary data.</text>
</comment>